<name>A0ABU3PEF6_9BURK</name>
<comment type="caution">
    <text evidence="1">The sequence shown here is derived from an EMBL/GenBank/DDBJ whole genome shotgun (WGS) entry which is preliminary data.</text>
</comment>
<keyword evidence="2" id="KW-1185">Reference proteome</keyword>
<dbReference type="Gene3D" id="3.40.50.1240">
    <property type="entry name" value="Phosphoglycerate mutase-like"/>
    <property type="match status" value="1"/>
</dbReference>
<evidence type="ECO:0000313" key="1">
    <source>
        <dbReference type="EMBL" id="MDT9000493.1"/>
    </source>
</evidence>
<dbReference type="EMBL" id="JAVXZY010000005">
    <property type="protein sequence ID" value="MDT9000493.1"/>
    <property type="molecule type" value="Genomic_DNA"/>
</dbReference>
<dbReference type="InterPro" id="IPR013078">
    <property type="entry name" value="His_Pase_superF_clade-1"/>
</dbReference>
<dbReference type="CDD" id="cd07067">
    <property type="entry name" value="HP_PGM_like"/>
    <property type="match status" value="1"/>
</dbReference>
<reference evidence="1" key="1">
    <citation type="submission" date="2023-09" db="EMBL/GenBank/DDBJ databases">
        <title>Paucibacter sp. APW11 Genome sequencing and assembly.</title>
        <authorList>
            <person name="Kim I."/>
        </authorList>
    </citation>
    <scope>NUCLEOTIDE SEQUENCE</scope>
    <source>
        <strain evidence="1">APW11</strain>
    </source>
</reference>
<dbReference type="Pfam" id="PF00300">
    <property type="entry name" value="His_Phos_1"/>
    <property type="match status" value="1"/>
</dbReference>
<sequence length="153" mass="17016">MDLILWRHAEAQVLQEGGDDLARTLTPKGERQAQRMAHWLNHRLAASTRVLVSPAERTRRTAAALERDHRIVPALAPDASPDDILQAARWPRSTEPVLVIGHQPALGQVAALLLSGAPLEWSIKKGAVWWLRSRLRDDQLQVVLQAVQAPDCL</sequence>
<accession>A0ABU3PEF6</accession>
<proteinExistence type="predicted"/>
<dbReference type="SMART" id="SM00855">
    <property type="entry name" value="PGAM"/>
    <property type="match status" value="1"/>
</dbReference>
<gene>
    <name evidence="1" type="ORF">RQP53_14565</name>
</gene>
<organism evidence="1 2">
    <name type="scientific">Roseateles aquae</name>
    <dbReference type="NCBI Taxonomy" id="3077235"/>
    <lineage>
        <taxon>Bacteria</taxon>
        <taxon>Pseudomonadati</taxon>
        <taxon>Pseudomonadota</taxon>
        <taxon>Betaproteobacteria</taxon>
        <taxon>Burkholderiales</taxon>
        <taxon>Sphaerotilaceae</taxon>
        <taxon>Roseateles</taxon>
    </lineage>
</organism>
<protein>
    <submittedName>
        <fullName evidence="1">Histidine phosphatase family protein</fullName>
    </submittedName>
</protein>
<dbReference type="SUPFAM" id="SSF53254">
    <property type="entry name" value="Phosphoglycerate mutase-like"/>
    <property type="match status" value="1"/>
</dbReference>
<evidence type="ECO:0000313" key="2">
    <source>
        <dbReference type="Proteomes" id="UP001246372"/>
    </source>
</evidence>
<dbReference type="RefSeq" id="WP_315651088.1">
    <property type="nucleotide sequence ID" value="NZ_JAVXZY010000005.1"/>
</dbReference>
<dbReference type="Proteomes" id="UP001246372">
    <property type="component" value="Unassembled WGS sequence"/>
</dbReference>
<dbReference type="InterPro" id="IPR029033">
    <property type="entry name" value="His_PPase_superfam"/>
</dbReference>